<dbReference type="InterPro" id="IPR042100">
    <property type="entry name" value="Bug_dom1"/>
</dbReference>
<evidence type="ECO:0000256" key="1">
    <source>
        <dbReference type="ARBA" id="ARBA00006987"/>
    </source>
</evidence>
<feature type="signal peptide" evidence="2">
    <location>
        <begin position="1"/>
        <end position="35"/>
    </location>
</feature>
<dbReference type="PIRSF" id="PIRSF017082">
    <property type="entry name" value="YflP"/>
    <property type="match status" value="1"/>
</dbReference>
<dbReference type="AlphaFoldDB" id="A0A7Y9LIC0"/>
<dbReference type="EMBL" id="JACBYR010000001">
    <property type="protein sequence ID" value="NYE80774.1"/>
    <property type="molecule type" value="Genomic_DNA"/>
</dbReference>
<keyword evidence="3" id="KW-0675">Receptor</keyword>
<evidence type="ECO:0000313" key="3">
    <source>
        <dbReference type="EMBL" id="NYE80774.1"/>
    </source>
</evidence>
<keyword evidence="2" id="KW-0732">Signal</keyword>
<organism evidence="3 4">
    <name type="scientific">Pigmentiphaga litoralis</name>
    <dbReference type="NCBI Taxonomy" id="516702"/>
    <lineage>
        <taxon>Bacteria</taxon>
        <taxon>Pseudomonadati</taxon>
        <taxon>Pseudomonadota</taxon>
        <taxon>Betaproteobacteria</taxon>
        <taxon>Burkholderiales</taxon>
        <taxon>Alcaligenaceae</taxon>
        <taxon>Pigmentiphaga</taxon>
    </lineage>
</organism>
<sequence>MQVSTVTASHGRIPFWCVATAITAAAIGVSAPSVAQTWQPSRPIRLLVPYAPGGSSDVIARAIATEMAKGLGKAVVVENKGGGQGTIATQEVARARPDGYTLLLGHVGTFAVNPATMPNLSYDVNKDFAPITLLARLPMVFAVASGTPANTLAEFVTLAKSKPGALNYGSAGNGSAGHLAFEMLKTAAGVDVTHVPYKGTGAQIADLLAGHIDAAAAGTPGLLPHVQAQKIRLIAVGSAKRLPVLPDLPTVAELGYPGFESSQWFGLLAPANTPPEVITRLNAEALKALRSDAVQHRLEHDSSETMGQGPAEFATFIKTEGERWAKVVQAARLQAN</sequence>
<dbReference type="Pfam" id="PF03401">
    <property type="entry name" value="TctC"/>
    <property type="match status" value="1"/>
</dbReference>
<dbReference type="Gene3D" id="3.40.190.10">
    <property type="entry name" value="Periplasmic binding protein-like II"/>
    <property type="match status" value="1"/>
</dbReference>
<protein>
    <submittedName>
        <fullName evidence="3">Tripartite-type tricarboxylate transporter receptor subunit TctC</fullName>
    </submittedName>
</protein>
<dbReference type="InterPro" id="IPR005064">
    <property type="entry name" value="BUG"/>
</dbReference>
<dbReference type="Gene3D" id="3.40.190.150">
    <property type="entry name" value="Bordetella uptake gene, domain 1"/>
    <property type="match status" value="1"/>
</dbReference>
<dbReference type="PANTHER" id="PTHR42928">
    <property type="entry name" value="TRICARBOXYLATE-BINDING PROTEIN"/>
    <property type="match status" value="1"/>
</dbReference>
<dbReference type="PANTHER" id="PTHR42928:SF5">
    <property type="entry name" value="BLR1237 PROTEIN"/>
    <property type="match status" value="1"/>
</dbReference>
<dbReference type="Proteomes" id="UP000542125">
    <property type="component" value="Unassembled WGS sequence"/>
</dbReference>
<gene>
    <name evidence="3" type="ORF">FHW18_000045</name>
</gene>
<dbReference type="RefSeq" id="WP_373563406.1">
    <property type="nucleotide sequence ID" value="NZ_JACBYR010000001.1"/>
</dbReference>
<comment type="caution">
    <text evidence="3">The sequence shown here is derived from an EMBL/GenBank/DDBJ whole genome shotgun (WGS) entry which is preliminary data.</text>
</comment>
<feature type="chain" id="PRO_5030749044" evidence="2">
    <location>
        <begin position="36"/>
        <end position="336"/>
    </location>
</feature>
<dbReference type="CDD" id="cd13578">
    <property type="entry name" value="PBP2_Bug27"/>
    <property type="match status" value="1"/>
</dbReference>
<dbReference type="SUPFAM" id="SSF53850">
    <property type="entry name" value="Periplasmic binding protein-like II"/>
    <property type="match status" value="1"/>
</dbReference>
<evidence type="ECO:0000313" key="4">
    <source>
        <dbReference type="Proteomes" id="UP000542125"/>
    </source>
</evidence>
<proteinExistence type="inferred from homology"/>
<name>A0A7Y9LIC0_9BURK</name>
<evidence type="ECO:0000256" key="2">
    <source>
        <dbReference type="SAM" id="SignalP"/>
    </source>
</evidence>
<accession>A0A7Y9LIC0</accession>
<keyword evidence="4" id="KW-1185">Reference proteome</keyword>
<reference evidence="3 4" key="1">
    <citation type="submission" date="2020-07" db="EMBL/GenBank/DDBJ databases">
        <title>Genomic Encyclopedia of Type Strains, Phase IV (KMG-V): Genome sequencing to study the core and pangenomes of soil and plant-associated prokaryotes.</title>
        <authorList>
            <person name="Whitman W."/>
        </authorList>
    </citation>
    <scope>NUCLEOTIDE SEQUENCE [LARGE SCALE GENOMIC DNA]</scope>
    <source>
        <strain evidence="3 4">SAS40</strain>
    </source>
</reference>
<comment type="similarity">
    <text evidence="1">Belongs to the UPF0065 (bug) family.</text>
</comment>